<comment type="caution">
    <text evidence="2">The sequence shown here is derived from an EMBL/GenBank/DDBJ whole genome shotgun (WGS) entry which is preliminary data.</text>
</comment>
<accession>A0AAP0PHF9</accession>
<dbReference type="PANTHER" id="PTHR35307">
    <property type="entry name" value="PROTEIN, PUTATIVE-RELATED"/>
    <property type="match status" value="1"/>
</dbReference>
<keyword evidence="1" id="KW-0812">Transmembrane</keyword>
<feature type="transmembrane region" description="Helical" evidence="1">
    <location>
        <begin position="59"/>
        <end position="77"/>
    </location>
</feature>
<evidence type="ECO:0000313" key="2">
    <source>
        <dbReference type="EMBL" id="KAK9141175.1"/>
    </source>
</evidence>
<evidence type="ECO:0000256" key="1">
    <source>
        <dbReference type="SAM" id="Phobius"/>
    </source>
</evidence>
<feature type="transmembrane region" description="Helical" evidence="1">
    <location>
        <begin position="443"/>
        <end position="463"/>
    </location>
</feature>
<feature type="transmembrane region" description="Helical" evidence="1">
    <location>
        <begin position="259"/>
        <end position="280"/>
    </location>
</feature>
<keyword evidence="1" id="KW-1133">Transmembrane helix</keyword>
<reference evidence="2 3" key="1">
    <citation type="submission" date="2024-01" db="EMBL/GenBank/DDBJ databases">
        <title>Genome assemblies of Stephania.</title>
        <authorList>
            <person name="Yang L."/>
        </authorList>
    </citation>
    <scope>NUCLEOTIDE SEQUENCE [LARGE SCALE GENOMIC DNA]</scope>
    <source>
        <strain evidence="2">JXDWG</strain>
        <tissue evidence="2">Leaf</tissue>
    </source>
</reference>
<keyword evidence="3" id="KW-1185">Reference proteome</keyword>
<dbReference type="Proteomes" id="UP001419268">
    <property type="component" value="Unassembled WGS sequence"/>
</dbReference>
<organism evidence="2 3">
    <name type="scientific">Stephania cephalantha</name>
    <dbReference type="NCBI Taxonomy" id="152367"/>
    <lineage>
        <taxon>Eukaryota</taxon>
        <taxon>Viridiplantae</taxon>
        <taxon>Streptophyta</taxon>
        <taxon>Embryophyta</taxon>
        <taxon>Tracheophyta</taxon>
        <taxon>Spermatophyta</taxon>
        <taxon>Magnoliopsida</taxon>
        <taxon>Ranunculales</taxon>
        <taxon>Menispermaceae</taxon>
        <taxon>Menispermoideae</taxon>
        <taxon>Cissampelideae</taxon>
        <taxon>Stephania</taxon>
    </lineage>
</organism>
<sequence length="700" mass="78860">MGGEHGCVDANFDDTNYSSPVPVIGLYIAGATLVCLLLMILDIIIAFRNRKTWLPSRFFSLNSVTLTLLSVVAKVPVDLTTTMPSVEDQLSKLTSTTLVCISMGFFLPSLGNNSESECLSNVAALSILVVTIFVNVCIQLHTKVIILFREIHIVILCLMMGLLMIFWFYAFDINSQKQYSLDYMKRDFANGKKSMLHRLKASYLYGYAANPQFVICRHAINASACMICAICSYLLFGSLIDKKLGFCEKISDYKWSMKIVVISQIITIAVGTFGTTFRLLSMFSYVTPDRLQILPGQAIDADLVMAGNPLIRRTVRGHCIFIVKALTMVCIALIELWIKLGLILIVAVISWLFNLFRRNDKDYKVVEEFKEFVSVGAMDSNEWTLAKGMKDMKRLMEQANQTKASSNHHLFKLLSRTSPSISQDGSTLSLLKKRYERSWSSEISCLSMLLLVRIATVSIPFSLSGSLLKSFNEVFEIIHFVDRRIRPSNPKNKMISRLAKAMWIGRNFDVLLPKIFVKSTNNEALPEPKSQLDQAVVIIGGLKKALTKAEHVRDELGVITDFIVKHRVYGSIEELYEFMEQLFVDMLNEFLIQLPNAIYKDVIESNPEEFEGRVKFALECLLKVEQLEGLVQWSFPIETTFTGLIVDEAPQVLQMRDMPPRSSVNTTDAPHSTTINDSDDNHVVVAIASEEEIIEIEEVG</sequence>
<feature type="transmembrane region" description="Helical" evidence="1">
    <location>
        <begin position="122"/>
        <end position="141"/>
    </location>
</feature>
<proteinExistence type="predicted"/>
<gene>
    <name evidence="2" type="ORF">Scep_010856</name>
</gene>
<keyword evidence="1" id="KW-0472">Membrane</keyword>
<feature type="transmembrane region" description="Helical" evidence="1">
    <location>
        <begin position="340"/>
        <end position="356"/>
    </location>
</feature>
<evidence type="ECO:0000313" key="3">
    <source>
        <dbReference type="Proteomes" id="UP001419268"/>
    </source>
</evidence>
<protein>
    <submittedName>
        <fullName evidence="2">Uncharacterized protein</fullName>
    </submittedName>
</protein>
<dbReference type="PANTHER" id="PTHR35307:SF3">
    <property type="entry name" value="DUF4220 DOMAIN-CONTAINING PROTEIN"/>
    <property type="match status" value="1"/>
</dbReference>
<feature type="transmembrane region" description="Helical" evidence="1">
    <location>
        <begin position="219"/>
        <end position="239"/>
    </location>
</feature>
<dbReference type="AlphaFoldDB" id="A0AAP0PHF9"/>
<name>A0AAP0PHF9_9MAGN</name>
<feature type="transmembrane region" description="Helical" evidence="1">
    <location>
        <begin position="24"/>
        <end position="47"/>
    </location>
</feature>
<feature type="transmembrane region" description="Helical" evidence="1">
    <location>
        <begin position="153"/>
        <end position="171"/>
    </location>
</feature>
<dbReference type="EMBL" id="JBBNAG010000004">
    <property type="protein sequence ID" value="KAK9141175.1"/>
    <property type="molecule type" value="Genomic_DNA"/>
</dbReference>